<sequence>MYICTHVIAKFARASYSDDWPAHFALSSNTRAHPVIGFLTQWYKRSGNSNWHIHASSTFFFFLWHKLLKTAHSRPSRTPFSPFVELGYVNWAFNYLLASKHLIPLVQDHPKGSRE</sequence>
<keyword evidence="2" id="KW-1185">Reference proteome</keyword>
<dbReference type="AlphaFoldDB" id="A0A1Y2H6J8"/>
<evidence type="ECO:0000313" key="1">
    <source>
        <dbReference type="EMBL" id="ORZ29323.1"/>
    </source>
</evidence>
<accession>A0A1Y2H6J8</accession>
<name>A0A1Y2H6J8_9FUNG</name>
<dbReference type="Proteomes" id="UP000193411">
    <property type="component" value="Unassembled WGS sequence"/>
</dbReference>
<gene>
    <name evidence="1" type="ORF">BCR44DRAFT_1123111</name>
</gene>
<evidence type="ECO:0000313" key="2">
    <source>
        <dbReference type="Proteomes" id="UP000193411"/>
    </source>
</evidence>
<comment type="caution">
    <text evidence="1">The sequence shown here is derived from an EMBL/GenBank/DDBJ whole genome shotgun (WGS) entry which is preliminary data.</text>
</comment>
<proteinExistence type="predicted"/>
<dbReference type="EMBL" id="MCFL01000225">
    <property type="protein sequence ID" value="ORZ29323.1"/>
    <property type="molecule type" value="Genomic_DNA"/>
</dbReference>
<reference evidence="1 2" key="1">
    <citation type="submission" date="2016-07" db="EMBL/GenBank/DDBJ databases">
        <title>Pervasive Adenine N6-methylation of Active Genes in Fungi.</title>
        <authorList>
            <consortium name="DOE Joint Genome Institute"/>
            <person name="Mondo S.J."/>
            <person name="Dannebaum R.O."/>
            <person name="Kuo R.C."/>
            <person name="Labutti K."/>
            <person name="Haridas S."/>
            <person name="Kuo A."/>
            <person name="Salamov A."/>
            <person name="Ahrendt S.R."/>
            <person name="Lipzen A."/>
            <person name="Sullivan W."/>
            <person name="Andreopoulos W.B."/>
            <person name="Clum A."/>
            <person name="Lindquist E."/>
            <person name="Daum C."/>
            <person name="Ramamoorthy G.K."/>
            <person name="Gryganskyi A."/>
            <person name="Culley D."/>
            <person name="Magnuson J.K."/>
            <person name="James T.Y."/>
            <person name="O'Malley M.A."/>
            <person name="Stajich J.E."/>
            <person name="Spatafora J.W."/>
            <person name="Visel A."/>
            <person name="Grigoriev I.V."/>
        </authorList>
    </citation>
    <scope>NUCLEOTIDE SEQUENCE [LARGE SCALE GENOMIC DNA]</scope>
    <source>
        <strain evidence="1 2">PL171</strain>
    </source>
</reference>
<protein>
    <submittedName>
        <fullName evidence="1">Uncharacterized protein</fullName>
    </submittedName>
</protein>
<organism evidence="1 2">
    <name type="scientific">Catenaria anguillulae PL171</name>
    <dbReference type="NCBI Taxonomy" id="765915"/>
    <lineage>
        <taxon>Eukaryota</taxon>
        <taxon>Fungi</taxon>
        <taxon>Fungi incertae sedis</taxon>
        <taxon>Blastocladiomycota</taxon>
        <taxon>Blastocladiomycetes</taxon>
        <taxon>Blastocladiales</taxon>
        <taxon>Catenariaceae</taxon>
        <taxon>Catenaria</taxon>
    </lineage>
</organism>